<keyword evidence="1" id="KW-0547">Nucleotide-binding</keyword>
<dbReference type="EMBL" id="JBHUJD010000022">
    <property type="protein sequence ID" value="MFD2311794.1"/>
    <property type="molecule type" value="Genomic_DNA"/>
</dbReference>
<dbReference type="InterPro" id="IPR020845">
    <property type="entry name" value="AMP-binding_CS"/>
</dbReference>
<keyword evidence="5" id="KW-1185">Reference proteome</keyword>
<dbReference type="SUPFAM" id="SSF56801">
    <property type="entry name" value="Acetyl-CoA synthetase-like"/>
    <property type="match status" value="1"/>
</dbReference>
<accession>A0ABW5EFA0</accession>
<gene>
    <name evidence="4" type="ORF">ACFSKX_15300</name>
</gene>
<dbReference type="Proteomes" id="UP001597425">
    <property type="component" value="Unassembled WGS sequence"/>
</dbReference>
<reference evidence="5" key="1">
    <citation type="journal article" date="2019" name="Int. J. Syst. Evol. Microbiol.">
        <title>The Global Catalogue of Microorganisms (GCM) 10K type strain sequencing project: providing services to taxonomists for standard genome sequencing and annotation.</title>
        <authorList>
            <consortium name="The Broad Institute Genomics Platform"/>
            <consortium name="The Broad Institute Genome Sequencing Center for Infectious Disease"/>
            <person name="Wu L."/>
            <person name="Ma J."/>
        </authorList>
    </citation>
    <scope>NUCLEOTIDE SEQUENCE [LARGE SCALE GENOMIC DNA]</scope>
    <source>
        <strain evidence="5">KCTC 12848</strain>
    </source>
</reference>
<sequence length="560" mass="64206">MTTAEEQYRKLEGKQLLEILYRREKDQADRVYLRQMIDRQWRDYSWGEVMDRSRRLAAFLKKHCDAGDRVAIHAKNCADWFVADFAMMLAGMISVPLFPSQSRESMEYVLDHSESRMIFVGGSDNNDNIRDAAKDLPKIAIHRCEIDCDYQIEKIIEENEPLQESPVYEPDQLFTLMYTSGTTGKPKGVMHTWSAVTFAVPNMIRGFGYNENDRFFSYLPLSHAAERILVELHSVYSGTPVHFPESLDTFLEDLQRTRPTMFFSVPRLWGKFKEGVDNKIPPSLQKVLLHIPGINNWLRKKVQKNLGLDKARLLVTGASPISEDLQRWYHRMGLMLADGYGTTENFIYGCITHMGKKPVPGTVGKPFWDCEIRIADNGEILFKSDAIMQGYYLEPEKTAETLKDGYYHTGDRGFVDDDGLLHLTGRLSSSFKTSKGKFVQPSELEKKFGEETILGQICVLGHGSDQPLMIANLSDSGRELPHKKVAEKLRHLLEQVNDSLRPHERIKTLFIAEEEWTPDNELVTPTLKVKRGAIEDRYASWIERDENKGPIVWESDSLAE</sequence>
<dbReference type="Pfam" id="PF23562">
    <property type="entry name" value="AMP-binding_C_3"/>
    <property type="match status" value="1"/>
</dbReference>
<evidence type="ECO:0000256" key="1">
    <source>
        <dbReference type="ARBA" id="ARBA00022741"/>
    </source>
</evidence>
<evidence type="ECO:0000259" key="3">
    <source>
        <dbReference type="Pfam" id="PF00501"/>
    </source>
</evidence>
<organism evidence="4 5">
    <name type="scientific">Microbulbifer halophilus</name>
    <dbReference type="NCBI Taxonomy" id="453963"/>
    <lineage>
        <taxon>Bacteria</taxon>
        <taxon>Pseudomonadati</taxon>
        <taxon>Pseudomonadota</taxon>
        <taxon>Gammaproteobacteria</taxon>
        <taxon>Cellvibrionales</taxon>
        <taxon>Microbulbiferaceae</taxon>
        <taxon>Microbulbifer</taxon>
    </lineage>
</organism>
<keyword evidence="2" id="KW-0067">ATP-binding</keyword>
<feature type="domain" description="AMP-dependent synthetase/ligase" evidence="3">
    <location>
        <begin position="25"/>
        <end position="392"/>
    </location>
</feature>
<proteinExistence type="predicted"/>
<evidence type="ECO:0000256" key="2">
    <source>
        <dbReference type="ARBA" id="ARBA00022840"/>
    </source>
</evidence>
<dbReference type="PANTHER" id="PTHR43272:SF33">
    <property type="entry name" value="AMP-BINDING DOMAIN-CONTAINING PROTEIN-RELATED"/>
    <property type="match status" value="1"/>
</dbReference>
<dbReference type="PANTHER" id="PTHR43272">
    <property type="entry name" value="LONG-CHAIN-FATTY-ACID--COA LIGASE"/>
    <property type="match status" value="1"/>
</dbReference>
<dbReference type="RefSeq" id="WP_265722395.1">
    <property type="nucleotide sequence ID" value="NZ_JAPIVK010000022.1"/>
</dbReference>
<comment type="caution">
    <text evidence="4">The sequence shown here is derived from an EMBL/GenBank/DDBJ whole genome shotgun (WGS) entry which is preliminary data.</text>
</comment>
<dbReference type="InterPro" id="IPR000873">
    <property type="entry name" value="AMP-dep_synth/lig_dom"/>
</dbReference>
<evidence type="ECO:0000313" key="4">
    <source>
        <dbReference type="EMBL" id="MFD2311794.1"/>
    </source>
</evidence>
<dbReference type="InterPro" id="IPR042099">
    <property type="entry name" value="ANL_N_sf"/>
</dbReference>
<protein>
    <submittedName>
        <fullName evidence="4">AMP-binding protein</fullName>
    </submittedName>
</protein>
<name>A0ABW5EFA0_9GAMM</name>
<evidence type="ECO:0000313" key="5">
    <source>
        <dbReference type="Proteomes" id="UP001597425"/>
    </source>
</evidence>
<dbReference type="Pfam" id="PF00501">
    <property type="entry name" value="AMP-binding"/>
    <property type="match status" value="1"/>
</dbReference>
<dbReference type="Gene3D" id="3.40.50.12780">
    <property type="entry name" value="N-terminal domain of ligase-like"/>
    <property type="match status" value="1"/>
</dbReference>
<dbReference type="PROSITE" id="PS00455">
    <property type="entry name" value="AMP_BINDING"/>
    <property type="match status" value="1"/>
</dbReference>